<name>A0A430BFU4_SPHYA</name>
<sequence>MILDIATRVESPKRGGAERPYRGPVRSLVCEGIVAVAMLEFDLDDEGLCSNFSLESMDRRMAGESAVVIKAERKLAALQKSEGALIMHHGRRDLAALRLAALRHFHFSIGGAVDWLIDAHGGYFDLVTMLCSGTGEEEEFGALVDRFGGGLKSPRAMPVGPVRRERVMAEVNVVQAMMVYLHLVAEIRRSFQPLSLGMMALTDFISSKSTSAPHLAQLLETEVFKTFDTIPF</sequence>
<dbReference type="AlphaFoldDB" id="A0A430BFU4"/>
<evidence type="ECO:0000313" key="1">
    <source>
        <dbReference type="EMBL" id="RSU48367.1"/>
    </source>
</evidence>
<evidence type="ECO:0008006" key="3">
    <source>
        <dbReference type="Google" id="ProtNLM"/>
    </source>
</evidence>
<comment type="caution">
    <text evidence="1">The sequence shown here is derived from an EMBL/GenBank/DDBJ whole genome shotgun (WGS) entry which is preliminary data.</text>
</comment>
<dbReference type="EMBL" id="QRAL01000046">
    <property type="protein sequence ID" value="RSU48367.1"/>
    <property type="molecule type" value="Genomic_DNA"/>
</dbReference>
<protein>
    <recommendedName>
        <fullName evidence="3">3'-5' exonuclease</fullName>
    </recommendedName>
</protein>
<dbReference type="RefSeq" id="WP_125999921.1">
    <property type="nucleotide sequence ID" value="NZ_QRAL01000046.1"/>
</dbReference>
<reference evidence="1 2" key="1">
    <citation type="submission" date="2018-07" db="EMBL/GenBank/DDBJ databases">
        <title>Genomic and Epidemiologic Investigation of an Indolent Hospital Outbreak.</title>
        <authorList>
            <person name="Johnson R.C."/>
            <person name="Deming C."/>
            <person name="Conlan S."/>
            <person name="Zellmer C.J."/>
            <person name="Michelin A.V."/>
            <person name="Lee-Lin S."/>
            <person name="Thomas P.J."/>
            <person name="Park M."/>
            <person name="Weingarten R.A."/>
            <person name="Less J."/>
            <person name="Dekker J.P."/>
            <person name="Frank K.M."/>
            <person name="Musser K.A."/>
            <person name="Mcquiston J.R."/>
            <person name="Henderson D.K."/>
            <person name="Lau A.F."/>
            <person name="Palmore T.N."/>
            <person name="Segre J.A."/>
        </authorList>
    </citation>
    <scope>NUCLEOTIDE SEQUENCE [LARGE SCALE GENOMIC DNA]</scope>
    <source>
        <strain evidence="1 2">SK-NIH.Env6_1116</strain>
    </source>
</reference>
<gene>
    <name evidence="1" type="ORF">DAH51_23980</name>
</gene>
<proteinExistence type="predicted"/>
<accession>A0A430BFU4</accession>
<organism evidence="1 2">
    <name type="scientific">Sphingobium yanoikuyae</name>
    <name type="common">Sphingomonas yanoikuyae</name>
    <dbReference type="NCBI Taxonomy" id="13690"/>
    <lineage>
        <taxon>Bacteria</taxon>
        <taxon>Pseudomonadati</taxon>
        <taxon>Pseudomonadota</taxon>
        <taxon>Alphaproteobacteria</taxon>
        <taxon>Sphingomonadales</taxon>
        <taxon>Sphingomonadaceae</taxon>
        <taxon>Sphingobium</taxon>
    </lineage>
</organism>
<dbReference type="Proteomes" id="UP000287401">
    <property type="component" value="Unassembled WGS sequence"/>
</dbReference>
<evidence type="ECO:0000313" key="2">
    <source>
        <dbReference type="Proteomes" id="UP000287401"/>
    </source>
</evidence>